<evidence type="ECO:0000256" key="1">
    <source>
        <dbReference type="SAM" id="Phobius"/>
    </source>
</evidence>
<proteinExistence type="predicted"/>
<feature type="transmembrane region" description="Helical" evidence="1">
    <location>
        <begin position="6"/>
        <end position="28"/>
    </location>
</feature>
<accession>A0ABU2B9E7</accession>
<dbReference type="Proteomes" id="UP001183619">
    <property type="component" value="Unassembled WGS sequence"/>
</dbReference>
<evidence type="ECO:0000313" key="3">
    <source>
        <dbReference type="Proteomes" id="UP001183619"/>
    </source>
</evidence>
<dbReference type="EMBL" id="JAVDYF010000001">
    <property type="protein sequence ID" value="MDR7354614.1"/>
    <property type="molecule type" value="Genomic_DNA"/>
</dbReference>
<organism evidence="2 3">
    <name type="scientific">Corynebacterium felinum</name>
    <dbReference type="NCBI Taxonomy" id="131318"/>
    <lineage>
        <taxon>Bacteria</taxon>
        <taxon>Bacillati</taxon>
        <taxon>Actinomycetota</taxon>
        <taxon>Actinomycetes</taxon>
        <taxon>Mycobacteriales</taxon>
        <taxon>Corynebacteriaceae</taxon>
        <taxon>Corynebacterium</taxon>
    </lineage>
</organism>
<keyword evidence="1" id="KW-1133">Transmembrane helix</keyword>
<comment type="caution">
    <text evidence="2">The sequence shown here is derived from an EMBL/GenBank/DDBJ whole genome shotgun (WGS) entry which is preliminary data.</text>
</comment>
<evidence type="ECO:0008006" key="4">
    <source>
        <dbReference type="Google" id="ProtNLM"/>
    </source>
</evidence>
<evidence type="ECO:0000313" key="2">
    <source>
        <dbReference type="EMBL" id="MDR7354614.1"/>
    </source>
</evidence>
<keyword evidence="3" id="KW-1185">Reference proteome</keyword>
<keyword evidence="1" id="KW-0812">Transmembrane</keyword>
<reference evidence="2 3" key="1">
    <citation type="submission" date="2023-07" db="EMBL/GenBank/DDBJ databases">
        <title>Sequencing the genomes of 1000 actinobacteria strains.</title>
        <authorList>
            <person name="Klenk H.-P."/>
        </authorList>
    </citation>
    <scope>NUCLEOTIDE SEQUENCE [LARGE SCALE GENOMIC DNA]</scope>
    <source>
        <strain evidence="2 3">DSM 44508</strain>
    </source>
</reference>
<sequence>MLWDCVMFWGCCGVVEHVIIFMFVLVFARFACMGGGWGDCGHVLGFYCALSLCLDCGCEFQSQMAGVIDPCSPMMMGVLLARKVCREYVAHPPFCCEQVLGCGCA</sequence>
<gene>
    <name evidence="2" type="ORF">J2S37_001152</name>
</gene>
<name>A0ABU2B9E7_9CORY</name>
<keyword evidence="1" id="KW-0472">Membrane</keyword>
<protein>
    <recommendedName>
        <fullName evidence="4">Secreted protein</fullName>
    </recommendedName>
</protein>